<dbReference type="AlphaFoldDB" id="A0A7C2AP81"/>
<dbReference type="InterPro" id="IPR010260">
    <property type="entry name" value="AlpA"/>
</dbReference>
<accession>A0A7C2AP81</accession>
<gene>
    <name evidence="1" type="ORF">ENI26_06325</name>
</gene>
<proteinExistence type="predicted"/>
<reference evidence="1" key="1">
    <citation type="journal article" date="2020" name="mSystems">
        <title>Genome- and Community-Level Interaction Insights into Carbon Utilization and Element Cycling Functions of Hydrothermarchaeota in Hydrothermal Sediment.</title>
        <authorList>
            <person name="Zhou Z."/>
            <person name="Liu Y."/>
            <person name="Xu W."/>
            <person name="Pan J."/>
            <person name="Luo Z.H."/>
            <person name="Li M."/>
        </authorList>
    </citation>
    <scope>NUCLEOTIDE SEQUENCE [LARGE SCALE GENOMIC DNA]</scope>
    <source>
        <strain evidence="1">HyVt-380</strain>
    </source>
</reference>
<dbReference type="Gene3D" id="1.10.238.160">
    <property type="match status" value="1"/>
</dbReference>
<sequence>MTQQILKLSEVKLITGLSGSSIYRGAASGTFPKPIKLGERSSGWIKSEVDQWLNERIELSRNGEVA</sequence>
<dbReference type="Pfam" id="PF05930">
    <property type="entry name" value="Phage_AlpA"/>
    <property type="match status" value="1"/>
</dbReference>
<dbReference type="Proteomes" id="UP000886384">
    <property type="component" value="Unassembled WGS sequence"/>
</dbReference>
<comment type="caution">
    <text evidence="1">The sequence shown here is derived from an EMBL/GenBank/DDBJ whole genome shotgun (WGS) entry which is preliminary data.</text>
</comment>
<organism evidence="1">
    <name type="scientific">Methylophaga aminisulfidivorans</name>
    <dbReference type="NCBI Taxonomy" id="230105"/>
    <lineage>
        <taxon>Bacteria</taxon>
        <taxon>Pseudomonadati</taxon>
        <taxon>Pseudomonadota</taxon>
        <taxon>Gammaproteobacteria</taxon>
        <taxon>Thiotrichales</taxon>
        <taxon>Piscirickettsiaceae</taxon>
        <taxon>Methylophaga</taxon>
    </lineage>
</organism>
<evidence type="ECO:0000313" key="1">
    <source>
        <dbReference type="EMBL" id="HEC73974.1"/>
    </source>
</evidence>
<dbReference type="EMBL" id="DRHY01000139">
    <property type="protein sequence ID" value="HEC73974.1"/>
    <property type="molecule type" value="Genomic_DNA"/>
</dbReference>
<dbReference type="PANTHER" id="PTHR36154">
    <property type="entry name" value="DNA-BINDING TRANSCRIPTIONAL ACTIVATOR ALPA"/>
    <property type="match status" value="1"/>
</dbReference>
<dbReference type="PANTHER" id="PTHR36154:SF1">
    <property type="entry name" value="DNA-BINDING TRANSCRIPTIONAL ACTIVATOR ALPA"/>
    <property type="match status" value="1"/>
</dbReference>
<dbReference type="InterPro" id="IPR052931">
    <property type="entry name" value="Prophage_regulatory_activator"/>
</dbReference>
<name>A0A7C2AP81_9GAMM</name>
<protein>
    <submittedName>
        <fullName evidence="1">AlpA family transcriptional regulator</fullName>
    </submittedName>
</protein>